<feature type="signal peptide" evidence="3">
    <location>
        <begin position="1"/>
        <end position="17"/>
    </location>
</feature>
<dbReference type="PROSITE" id="PS51677">
    <property type="entry name" value="NODB"/>
    <property type="match status" value="1"/>
</dbReference>
<dbReference type="Pfam" id="PF01522">
    <property type="entry name" value="Polysacc_deac_1"/>
    <property type="match status" value="1"/>
</dbReference>
<dbReference type="Gene3D" id="3.20.20.370">
    <property type="entry name" value="Glycoside hydrolase/deacetylase"/>
    <property type="match status" value="1"/>
</dbReference>
<protein>
    <submittedName>
        <fullName evidence="5">Polysaccharide deacetylase</fullName>
    </submittedName>
</protein>
<dbReference type="Proteomes" id="UP000288127">
    <property type="component" value="Unassembled WGS sequence"/>
</dbReference>
<gene>
    <name evidence="5" type="ORF">CWI76_07210</name>
</gene>
<evidence type="ECO:0000313" key="5">
    <source>
        <dbReference type="EMBL" id="RUO59910.1"/>
    </source>
</evidence>
<dbReference type="PANTHER" id="PTHR34216:SF3">
    <property type="entry name" value="POLY-BETA-1,6-N-ACETYL-D-GLUCOSAMINE N-DEACETYLASE"/>
    <property type="match status" value="1"/>
</dbReference>
<evidence type="ECO:0000256" key="2">
    <source>
        <dbReference type="ARBA" id="ARBA00022729"/>
    </source>
</evidence>
<comment type="subcellular location">
    <subcellularLocation>
        <location evidence="1">Secreted</location>
    </subcellularLocation>
</comment>
<evidence type="ECO:0000256" key="1">
    <source>
        <dbReference type="ARBA" id="ARBA00004613"/>
    </source>
</evidence>
<name>A0A432YG55_9GAMM</name>
<organism evidence="5 6">
    <name type="scientific">Pseudidiomarina marina</name>
    <dbReference type="NCBI Taxonomy" id="502366"/>
    <lineage>
        <taxon>Bacteria</taxon>
        <taxon>Pseudomonadati</taxon>
        <taxon>Pseudomonadota</taxon>
        <taxon>Gammaproteobacteria</taxon>
        <taxon>Alteromonadales</taxon>
        <taxon>Idiomarinaceae</taxon>
        <taxon>Pseudidiomarina</taxon>
    </lineage>
</organism>
<evidence type="ECO:0000313" key="6">
    <source>
        <dbReference type="Proteomes" id="UP000288127"/>
    </source>
</evidence>
<sequence length="349" mass="39997">MRFMIFLFALLSSVAWAAPSSVAILQYHHIGDDTPRVTSVTAEELEAHFAWLKENNFTVLSLAEIQQRFENGKSVPEYTAAITIDDGWRNVYREGLEVFKKYNYPFTIFVNPKLMREASSQYMGWEQLRELQKYGAHIANHSNSHWHMTWRHQDETEQAWRERVLADVLDAQAEIDEQLGEQPRQFAYPYGEYDVALEEMLAEHGFIAFGQHSGPWTQHSPSTAIPRFPASAQYANLESLATKLKSLGLPLVSAEPKAMLVAPDEVTPSFRVEVTSIDDFNPNQMNCFAGGDVLQPQWEGNTFTVQLKKELPVGRSRVNCTVPSFSQQGRFYWYSHPFIRADQKGRWPD</sequence>
<dbReference type="GO" id="GO:0016810">
    <property type="term" value="F:hydrolase activity, acting on carbon-nitrogen (but not peptide) bonds"/>
    <property type="evidence" value="ECO:0007669"/>
    <property type="project" value="InterPro"/>
</dbReference>
<keyword evidence="2 3" id="KW-0732">Signal</keyword>
<dbReference type="EMBL" id="PIPZ01000002">
    <property type="protein sequence ID" value="RUO59910.1"/>
    <property type="molecule type" value="Genomic_DNA"/>
</dbReference>
<reference evidence="6" key="1">
    <citation type="journal article" date="2018" name="Front. Microbiol.">
        <title>Genome-Based Analysis Reveals the Taxonomy and Diversity of the Family Idiomarinaceae.</title>
        <authorList>
            <person name="Liu Y."/>
            <person name="Lai Q."/>
            <person name="Shao Z."/>
        </authorList>
    </citation>
    <scope>NUCLEOTIDE SEQUENCE [LARGE SCALE GENOMIC DNA]</scope>
    <source>
        <strain evidence="6">PIM1</strain>
    </source>
</reference>
<proteinExistence type="predicted"/>
<accession>A0A432YG55</accession>
<dbReference type="PANTHER" id="PTHR34216">
    <property type="match status" value="1"/>
</dbReference>
<dbReference type="InterPro" id="IPR002509">
    <property type="entry name" value="NODB_dom"/>
</dbReference>
<keyword evidence="6" id="KW-1185">Reference proteome</keyword>
<evidence type="ECO:0000259" key="4">
    <source>
        <dbReference type="PROSITE" id="PS51677"/>
    </source>
</evidence>
<dbReference type="CDD" id="cd10973">
    <property type="entry name" value="CE4_DAC_u4_5s"/>
    <property type="match status" value="1"/>
</dbReference>
<dbReference type="GO" id="GO:0005576">
    <property type="term" value="C:extracellular region"/>
    <property type="evidence" value="ECO:0007669"/>
    <property type="project" value="UniProtKB-SubCell"/>
</dbReference>
<dbReference type="InterPro" id="IPR051398">
    <property type="entry name" value="Polysacch_Deacetylase"/>
</dbReference>
<dbReference type="GO" id="GO:0005975">
    <property type="term" value="P:carbohydrate metabolic process"/>
    <property type="evidence" value="ECO:0007669"/>
    <property type="project" value="InterPro"/>
</dbReference>
<dbReference type="SUPFAM" id="SSF88713">
    <property type="entry name" value="Glycoside hydrolase/deacetylase"/>
    <property type="match status" value="1"/>
</dbReference>
<dbReference type="AlphaFoldDB" id="A0A432YG55"/>
<feature type="domain" description="NodB homology" evidence="4">
    <location>
        <begin position="78"/>
        <end position="287"/>
    </location>
</feature>
<dbReference type="InterPro" id="IPR011330">
    <property type="entry name" value="Glyco_hydro/deAcase_b/a-brl"/>
</dbReference>
<dbReference type="RefSeq" id="WP_126759663.1">
    <property type="nucleotide sequence ID" value="NZ_PIPZ01000002.1"/>
</dbReference>
<dbReference type="OrthoDB" id="9814639at2"/>
<feature type="chain" id="PRO_5019075804" evidence="3">
    <location>
        <begin position="18"/>
        <end position="349"/>
    </location>
</feature>
<evidence type="ECO:0000256" key="3">
    <source>
        <dbReference type="SAM" id="SignalP"/>
    </source>
</evidence>
<comment type="caution">
    <text evidence="5">The sequence shown here is derived from an EMBL/GenBank/DDBJ whole genome shotgun (WGS) entry which is preliminary data.</text>
</comment>